<reference evidence="1" key="1">
    <citation type="submission" date="2022-08" db="EMBL/GenBank/DDBJ databases">
        <title>Genome Sequence of Fusarium decemcellulare.</title>
        <authorList>
            <person name="Buettner E."/>
        </authorList>
    </citation>
    <scope>NUCLEOTIDE SEQUENCE</scope>
    <source>
        <strain evidence="1">Babe19</strain>
    </source>
</reference>
<dbReference type="Proteomes" id="UP001148629">
    <property type="component" value="Unassembled WGS sequence"/>
</dbReference>
<evidence type="ECO:0000313" key="2">
    <source>
        <dbReference type="Proteomes" id="UP001148629"/>
    </source>
</evidence>
<comment type="caution">
    <text evidence="1">The sequence shown here is derived from an EMBL/GenBank/DDBJ whole genome shotgun (WGS) entry which is preliminary data.</text>
</comment>
<organism evidence="1 2">
    <name type="scientific">Fusarium decemcellulare</name>
    <dbReference type="NCBI Taxonomy" id="57161"/>
    <lineage>
        <taxon>Eukaryota</taxon>
        <taxon>Fungi</taxon>
        <taxon>Dikarya</taxon>
        <taxon>Ascomycota</taxon>
        <taxon>Pezizomycotina</taxon>
        <taxon>Sordariomycetes</taxon>
        <taxon>Hypocreomycetidae</taxon>
        <taxon>Hypocreales</taxon>
        <taxon>Nectriaceae</taxon>
        <taxon>Fusarium</taxon>
        <taxon>Fusarium decemcellulare species complex</taxon>
    </lineage>
</organism>
<name>A0ACC1SF07_9HYPO</name>
<sequence>MLIMVIESWSDPVKGVINIMSRDVFPKLSNASPCWRRCWTTTTWLGRPSPLSLADIRSFRRPWWHFGLPFSRITSQLVGVMALGDCFEMCLSPGQDEISVVKGPVEDAQLDGQLLGPVLDHLLGSHLPSRCTGLEDLFVTDWPVEFKVWASLKVGDEVATEVLSIAGVPLKEYQDKYRSSIAFRLKLCLDLEACLLVALCGRSITVDDRLRDNDELIKSLFLDLGLEEKYGQGFERVLSVEEAVQLLRESEKWDSFISINIWGSTRRMWNANVVISNMSNATDAAPGSSRIAPWTDKLKSKQMQGQPSDAGPVNAKEDVAGQLAKMNLTPLPTPRQLRSGQDVSKNNAIPQLLRQFDNVDELPRVSARYKAWPLSEVREGSTGI</sequence>
<protein>
    <submittedName>
        <fullName evidence="1">Uncharacterized protein</fullName>
    </submittedName>
</protein>
<dbReference type="EMBL" id="JANRMS010000525">
    <property type="protein sequence ID" value="KAJ3538349.1"/>
    <property type="molecule type" value="Genomic_DNA"/>
</dbReference>
<evidence type="ECO:0000313" key="1">
    <source>
        <dbReference type="EMBL" id="KAJ3538349.1"/>
    </source>
</evidence>
<proteinExistence type="predicted"/>
<gene>
    <name evidence="1" type="ORF">NM208_g5941</name>
</gene>
<accession>A0ACC1SF07</accession>
<keyword evidence="2" id="KW-1185">Reference proteome</keyword>